<evidence type="ECO:0008006" key="3">
    <source>
        <dbReference type="Google" id="ProtNLM"/>
    </source>
</evidence>
<keyword evidence="2" id="KW-1185">Reference proteome</keyword>
<dbReference type="GO" id="GO:0061343">
    <property type="term" value="P:cell adhesion involved in heart morphogenesis"/>
    <property type="evidence" value="ECO:0007669"/>
    <property type="project" value="TreeGrafter"/>
</dbReference>
<protein>
    <recommendedName>
        <fullName evidence="3">Rna-directed dna polymerase from mobile element jockey-like</fullName>
    </recommendedName>
</protein>
<dbReference type="AlphaFoldDB" id="A0AAN7P072"/>
<evidence type="ECO:0000313" key="2">
    <source>
        <dbReference type="Proteomes" id="UP001333110"/>
    </source>
</evidence>
<dbReference type="GO" id="GO:0007508">
    <property type="term" value="P:larval heart development"/>
    <property type="evidence" value="ECO:0007669"/>
    <property type="project" value="TreeGrafter"/>
</dbReference>
<evidence type="ECO:0000313" key="1">
    <source>
        <dbReference type="EMBL" id="KAK4832989.1"/>
    </source>
</evidence>
<proteinExistence type="predicted"/>
<accession>A0AAN7P072</accession>
<dbReference type="GO" id="GO:0031012">
    <property type="term" value="C:extracellular matrix"/>
    <property type="evidence" value="ECO:0007669"/>
    <property type="project" value="TreeGrafter"/>
</dbReference>
<dbReference type="EMBL" id="JAUNZN010000001">
    <property type="protein sequence ID" value="KAK4832989.1"/>
    <property type="molecule type" value="Genomic_DNA"/>
</dbReference>
<gene>
    <name evidence="1" type="ORF">QYF61_027013</name>
</gene>
<reference evidence="1 2" key="1">
    <citation type="journal article" date="2023" name="J. Hered.">
        <title>Chromosome-level genome of the wood stork (Mycteria americana) provides insight into avian chromosome evolution.</title>
        <authorList>
            <person name="Flamio R. Jr."/>
            <person name="Ramstad K.M."/>
        </authorList>
    </citation>
    <scope>NUCLEOTIDE SEQUENCE [LARGE SCALE GENOMIC DNA]</scope>
    <source>
        <strain evidence="1">JAX WOST 10</strain>
    </source>
</reference>
<comment type="caution">
    <text evidence="1">The sequence shown here is derived from an EMBL/GenBank/DDBJ whole genome shotgun (WGS) entry which is preliminary data.</text>
</comment>
<organism evidence="1 2">
    <name type="scientific">Mycteria americana</name>
    <name type="common">Wood stork</name>
    <dbReference type="NCBI Taxonomy" id="33587"/>
    <lineage>
        <taxon>Eukaryota</taxon>
        <taxon>Metazoa</taxon>
        <taxon>Chordata</taxon>
        <taxon>Craniata</taxon>
        <taxon>Vertebrata</taxon>
        <taxon>Euteleostomi</taxon>
        <taxon>Archelosauria</taxon>
        <taxon>Archosauria</taxon>
        <taxon>Dinosauria</taxon>
        <taxon>Saurischia</taxon>
        <taxon>Theropoda</taxon>
        <taxon>Coelurosauria</taxon>
        <taxon>Aves</taxon>
        <taxon>Neognathae</taxon>
        <taxon>Neoaves</taxon>
        <taxon>Aequornithes</taxon>
        <taxon>Ciconiiformes</taxon>
        <taxon>Ciconiidae</taxon>
        <taxon>Mycteria</taxon>
    </lineage>
</organism>
<dbReference type="PANTHER" id="PTHR33395">
    <property type="entry name" value="TRANSCRIPTASE, PUTATIVE-RELATED-RELATED"/>
    <property type="match status" value="1"/>
</dbReference>
<name>A0AAN7P072_MYCAM</name>
<dbReference type="Proteomes" id="UP001333110">
    <property type="component" value="Unassembled WGS sequence"/>
</dbReference>
<sequence>MIQKLLRAKAPHWLQTPSGDRGVPPLLLPCRGVYVPGGTAEQKGHEKPVIAMPQDPILQVELQELQVEKEDSGSCPYRLSVKTLSIFCLSSLLVDDPLTSSHSYFTWQFSTSTRARLPREATRLLELKICNDILPPELYLGHRRMNFKSLFQLNDGDNRVECLWVRVRGKANKADIMVGVCYRPPNQDEEADKIFYKQLREVFNLPDVCWKYNTAETIQSRRFLECVELTQLVSEPTREGAPLDLLFANREGPVGDVMVGGRLGHSDYEMIEFLILGEVRSGVSRTATLDFQREDFGLFRSLVDRVPWEVVMDGKGVQKGWTFLKKEILKTSQPGRRAAWLNRELWLELRGKKSVDDLWKKGQATQEDYKDVVRLCTEKIRRAKAQLELNLATAIKDNKIHFYKSISNKRRAKENPHPLLDVGGNIVAKDEEKAEVLNAFFDSVFNSKTSYSWGTQPPELEDRDGEHNEAPIIPGEMVSDLLPHLDTHKSMGLDGIRPRVLRELAEMLNKLLSIIYQQSWLTEEVPVDWSLANVMSTYKKGRKEDLRIYRPVSLTLVPGKVMEQIILSAIT</sequence>
<dbReference type="PANTHER" id="PTHR33395:SF22">
    <property type="entry name" value="REVERSE TRANSCRIPTASE DOMAIN-CONTAINING PROTEIN"/>
    <property type="match status" value="1"/>
</dbReference>